<evidence type="ECO:0000313" key="3">
    <source>
        <dbReference type="Proteomes" id="UP000267251"/>
    </source>
</evidence>
<gene>
    <name evidence="2" type="ORF">BJ684DRAFT_20384</name>
</gene>
<feature type="region of interest" description="Disordered" evidence="1">
    <location>
        <begin position="186"/>
        <end position="295"/>
    </location>
</feature>
<evidence type="ECO:0000256" key="1">
    <source>
        <dbReference type="SAM" id="MobiDB-lite"/>
    </source>
</evidence>
<dbReference type="OrthoDB" id="10507932at2759"/>
<dbReference type="GO" id="GO:0035091">
    <property type="term" value="F:phosphatidylinositol binding"/>
    <property type="evidence" value="ECO:0007669"/>
    <property type="project" value="InterPro"/>
</dbReference>
<dbReference type="InterPro" id="IPR036871">
    <property type="entry name" value="PX_dom_sf"/>
</dbReference>
<feature type="compositionally biased region" description="Basic and acidic residues" evidence="1">
    <location>
        <begin position="186"/>
        <end position="197"/>
    </location>
</feature>
<dbReference type="AlphaFoldDB" id="A0A4P9Y2J9"/>
<organism evidence="2 3">
    <name type="scientific">Piptocephalis cylindrospora</name>
    <dbReference type="NCBI Taxonomy" id="1907219"/>
    <lineage>
        <taxon>Eukaryota</taxon>
        <taxon>Fungi</taxon>
        <taxon>Fungi incertae sedis</taxon>
        <taxon>Zoopagomycota</taxon>
        <taxon>Zoopagomycotina</taxon>
        <taxon>Zoopagomycetes</taxon>
        <taxon>Zoopagales</taxon>
        <taxon>Piptocephalidaceae</taxon>
        <taxon>Piptocephalis</taxon>
    </lineage>
</organism>
<feature type="compositionally biased region" description="Low complexity" evidence="1">
    <location>
        <begin position="209"/>
        <end position="239"/>
    </location>
</feature>
<evidence type="ECO:0000313" key="2">
    <source>
        <dbReference type="EMBL" id="RKP13108.1"/>
    </source>
</evidence>
<proteinExistence type="predicted"/>
<reference evidence="3" key="1">
    <citation type="journal article" date="2018" name="Nat. Microbiol.">
        <title>Leveraging single-cell genomics to expand the fungal tree of life.</title>
        <authorList>
            <person name="Ahrendt S.R."/>
            <person name="Quandt C.A."/>
            <person name="Ciobanu D."/>
            <person name="Clum A."/>
            <person name="Salamov A."/>
            <person name="Andreopoulos B."/>
            <person name="Cheng J.F."/>
            <person name="Woyke T."/>
            <person name="Pelin A."/>
            <person name="Henrissat B."/>
            <person name="Reynolds N.K."/>
            <person name="Benny G.L."/>
            <person name="Smith M.E."/>
            <person name="James T.Y."/>
            <person name="Grigoriev I.V."/>
        </authorList>
    </citation>
    <scope>NUCLEOTIDE SEQUENCE [LARGE SCALE GENOMIC DNA]</scope>
</reference>
<keyword evidence="3" id="KW-1185">Reference proteome</keyword>
<feature type="region of interest" description="Disordered" evidence="1">
    <location>
        <begin position="328"/>
        <end position="381"/>
    </location>
</feature>
<feature type="compositionally biased region" description="Gly residues" evidence="1">
    <location>
        <begin position="362"/>
        <end position="371"/>
    </location>
</feature>
<protein>
    <recommendedName>
        <fullName evidence="4">PX domain-containing protein</fullName>
    </recommendedName>
</protein>
<dbReference type="Gene3D" id="3.30.1520.10">
    <property type="entry name" value="Phox-like domain"/>
    <property type="match status" value="1"/>
</dbReference>
<accession>A0A4P9Y2J9</accession>
<evidence type="ECO:0008006" key="4">
    <source>
        <dbReference type="Google" id="ProtNLM"/>
    </source>
</evidence>
<dbReference type="SUPFAM" id="SSF64268">
    <property type="entry name" value="PX domain"/>
    <property type="match status" value="1"/>
</dbReference>
<name>A0A4P9Y2J9_9FUNG</name>
<dbReference type="Proteomes" id="UP000267251">
    <property type="component" value="Unassembled WGS sequence"/>
</dbReference>
<sequence>MSTITSATPIQSARPDIAGGSVYRRPSHFDPSLNGVKLAPPLEELELEGVVPGKRAPGQDPASSPPTLYILCVTPEPLPAGVPSTSIRSHNLRAPYQVKRTYADLCDFDQALRRLTVRLAPHYISPVPPLTGRYIMDLEEGTPQFEERTREVQDYVGCIRYLPAWALESELLRGFLGLWPTDLEETKSQQEGKEAGDGVKVMTIDTTTGSSSPSSENGSNEGKSGRSLTMPSPTTSTSTFLEPGRELKVDVSQGSRKAKRPEGGRVRSPTSLTFPCPPIQVGEGGAPSPSPRPLLDRPVSAMLPSLSHPAPPMEYQYGRAVVAAGGGGLVGHSRNQSAQGRDARGSGGSGEKSRTHGRKGHGGGGVNGSGSTGVSTGRIPCLPDLELNPRAWPSSWRLYSQGNGHGTGERMTKGGSGTKGPPSSSSGHPPPRRASVCGSSPTSPTMMSHRYPLTPQGYSHSHAPGSPLYSPGSICPVSPLSMDSTDLTAISMAPRRGSDTPSPRARVFDRLWKPRSKPSLLHPIAQDSELLIRPHTADPSSPSSTSMAFSPMSYIDDGTRMVRVVMDRSRHITLRVSVTSSLKAVRERIVQKCRLAGSDMTGCENRMLVWKDDTVGDVVGLRSDDQLSLLLQGQWSQLTLSTTTIVPPPSSRTFLTLHWV</sequence>
<feature type="compositionally biased region" description="Polar residues" evidence="1">
    <location>
        <begin position="437"/>
        <end position="446"/>
    </location>
</feature>
<feature type="region of interest" description="Disordered" evidence="1">
    <location>
        <begin position="398"/>
        <end position="464"/>
    </location>
</feature>
<dbReference type="EMBL" id="KZ988107">
    <property type="protein sequence ID" value="RKP13108.1"/>
    <property type="molecule type" value="Genomic_DNA"/>
</dbReference>